<evidence type="ECO:0000256" key="6">
    <source>
        <dbReference type="PROSITE-ProRule" id="PRU00108"/>
    </source>
</evidence>
<dbReference type="Gene3D" id="1.10.10.60">
    <property type="entry name" value="Homeodomain-like"/>
    <property type="match status" value="1"/>
</dbReference>
<dbReference type="Pfam" id="PF00046">
    <property type="entry name" value="Homeodomain"/>
    <property type="match status" value="1"/>
</dbReference>
<accession>A0A4W6DNL9</accession>
<dbReference type="InterPro" id="IPR009057">
    <property type="entry name" value="Homeodomain-like_sf"/>
</dbReference>
<dbReference type="Pfam" id="PF03529">
    <property type="entry name" value="TF_Otx"/>
    <property type="match status" value="1"/>
</dbReference>
<dbReference type="PROSITE" id="PS00027">
    <property type="entry name" value="HOMEOBOX_1"/>
    <property type="match status" value="1"/>
</dbReference>
<dbReference type="GO" id="GO:0000981">
    <property type="term" value="F:DNA-binding transcription factor activity, RNA polymerase II-specific"/>
    <property type="evidence" value="ECO:0007669"/>
    <property type="project" value="InterPro"/>
</dbReference>
<evidence type="ECO:0000256" key="7">
    <source>
        <dbReference type="RuleBase" id="RU000682"/>
    </source>
</evidence>
<protein>
    <recommendedName>
        <fullName evidence="9">Homeobox domain-containing protein</fullName>
    </recommendedName>
</protein>
<sequence length="299" mass="32395">MMSYLKQPPYTVNGLSLSTSGVDLLHPSVGYQVFSFSSLSATPRKQRRERTTFTRAQLDVLENLFAKTRYPDIFMREEVALKINLPESRVQVWFKNRRAKHRQQAQQTQSGVQNKTVSRPVKKKGSPVREASSESGASGQFTPPSSTSLPAVSSSAAPVSIWSPASISPLSDPLSTSSSSCMQRSYPMTYTQASGYNQGYTGSSSYFTGMDCGSYLSPMHHQLSAAGTTMSPMGSNGVSSHLSPASSLSSSAYGAAGLGFSGAADCLDYKDQTASSWKLNFNTDCLDYKDQAAWKFQVL</sequence>
<dbReference type="PANTHER" id="PTHR45793">
    <property type="entry name" value="HOMEOBOX PROTEIN"/>
    <property type="match status" value="1"/>
</dbReference>
<evidence type="ECO:0000256" key="1">
    <source>
        <dbReference type="ARBA" id="ARBA00004123"/>
    </source>
</evidence>
<organism evidence="10 11">
    <name type="scientific">Lates calcarifer</name>
    <name type="common">Barramundi</name>
    <name type="synonym">Holocentrus calcarifer</name>
    <dbReference type="NCBI Taxonomy" id="8187"/>
    <lineage>
        <taxon>Eukaryota</taxon>
        <taxon>Metazoa</taxon>
        <taxon>Chordata</taxon>
        <taxon>Craniata</taxon>
        <taxon>Vertebrata</taxon>
        <taxon>Euteleostomi</taxon>
        <taxon>Actinopterygii</taxon>
        <taxon>Neopterygii</taxon>
        <taxon>Teleostei</taxon>
        <taxon>Neoteleostei</taxon>
        <taxon>Acanthomorphata</taxon>
        <taxon>Carangaria</taxon>
        <taxon>Carangaria incertae sedis</taxon>
        <taxon>Centropomidae</taxon>
        <taxon>Lates</taxon>
    </lineage>
</organism>
<dbReference type="PANTHER" id="PTHR45793:SF2">
    <property type="entry name" value="HOMEOBOX PROTEIN OTX2"/>
    <property type="match status" value="1"/>
</dbReference>
<evidence type="ECO:0000313" key="11">
    <source>
        <dbReference type="Proteomes" id="UP000314980"/>
    </source>
</evidence>
<dbReference type="InterPro" id="IPR001356">
    <property type="entry name" value="HD"/>
</dbReference>
<dbReference type="FunFam" id="1.10.10.60:FF:000142">
    <property type="entry name" value="homeobox protein OTX2 isoform X2"/>
    <property type="match status" value="1"/>
</dbReference>
<dbReference type="InterPro" id="IPR003025">
    <property type="entry name" value="Otx_TF"/>
</dbReference>
<dbReference type="AlphaFoldDB" id="A0A4W6DNL9"/>
<evidence type="ECO:0000256" key="4">
    <source>
        <dbReference type="ARBA" id="ARBA00023155"/>
    </source>
</evidence>
<dbReference type="GO" id="GO:0000978">
    <property type="term" value="F:RNA polymerase II cis-regulatory region sequence-specific DNA binding"/>
    <property type="evidence" value="ECO:0007669"/>
    <property type="project" value="TreeGrafter"/>
</dbReference>
<dbReference type="InParanoid" id="A0A4W6DNL9"/>
<reference evidence="11" key="1">
    <citation type="submission" date="2015-09" db="EMBL/GenBank/DDBJ databases">
        <authorList>
            <person name="Sai Rama Sridatta P."/>
        </authorList>
    </citation>
    <scope>NUCLEOTIDE SEQUENCE [LARGE SCALE GENOMIC DNA]</scope>
</reference>
<dbReference type="PROSITE" id="PS50071">
    <property type="entry name" value="HOMEOBOX_2"/>
    <property type="match status" value="1"/>
</dbReference>
<feature type="domain" description="Homeobox" evidence="9">
    <location>
        <begin position="44"/>
        <end position="104"/>
    </location>
</feature>
<feature type="region of interest" description="Disordered" evidence="8">
    <location>
        <begin position="98"/>
        <end position="150"/>
    </location>
</feature>
<dbReference type="CDD" id="cd00086">
    <property type="entry name" value="homeodomain"/>
    <property type="match status" value="1"/>
</dbReference>
<keyword evidence="4 6" id="KW-0371">Homeobox</keyword>
<keyword evidence="11" id="KW-1185">Reference proteome</keyword>
<dbReference type="Proteomes" id="UP000314980">
    <property type="component" value="Unassembled WGS sequence"/>
</dbReference>
<dbReference type="GO" id="GO:0035295">
    <property type="term" value="P:tube development"/>
    <property type="evidence" value="ECO:0007669"/>
    <property type="project" value="UniProtKB-ARBA"/>
</dbReference>
<reference evidence="10" key="2">
    <citation type="submission" date="2025-08" db="UniProtKB">
        <authorList>
            <consortium name="Ensembl"/>
        </authorList>
    </citation>
    <scope>IDENTIFICATION</scope>
</reference>
<reference evidence="10" key="3">
    <citation type="submission" date="2025-09" db="UniProtKB">
        <authorList>
            <consortium name="Ensembl"/>
        </authorList>
    </citation>
    <scope>IDENTIFICATION</scope>
</reference>
<evidence type="ECO:0000256" key="3">
    <source>
        <dbReference type="ARBA" id="ARBA00023125"/>
    </source>
</evidence>
<evidence type="ECO:0000256" key="8">
    <source>
        <dbReference type="SAM" id="MobiDB-lite"/>
    </source>
</evidence>
<dbReference type="InterPro" id="IPR013851">
    <property type="entry name" value="Otx_TF_C"/>
</dbReference>
<dbReference type="STRING" id="8187.ENSLCAP00010026470"/>
<dbReference type="SMART" id="SM00389">
    <property type="entry name" value="HOX"/>
    <property type="match status" value="1"/>
</dbReference>
<evidence type="ECO:0000256" key="2">
    <source>
        <dbReference type="ARBA" id="ARBA00022473"/>
    </source>
</evidence>
<keyword evidence="2" id="KW-0217">Developmental protein</keyword>
<evidence type="ECO:0000256" key="5">
    <source>
        <dbReference type="ARBA" id="ARBA00023242"/>
    </source>
</evidence>
<dbReference type="PRINTS" id="PR01255">
    <property type="entry name" value="OTXHOMEOBOX"/>
</dbReference>
<feature type="compositionally biased region" description="Polar residues" evidence="8">
    <location>
        <begin position="104"/>
        <end position="117"/>
    </location>
</feature>
<dbReference type="GeneTree" id="ENSGT00940000155014"/>
<evidence type="ECO:0000313" key="10">
    <source>
        <dbReference type="Ensembl" id="ENSLCAP00010026470.1"/>
    </source>
</evidence>
<proteinExistence type="predicted"/>
<dbReference type="Ensembl" id="ENSLCAT00010027031.1">
    <property type="protein sequence ID" value="ENSLCAP00010026470.1"/>
    <property type="gene ID" value="ENSLCAG00010012372.1"/>
</dbReference>
<dbReference type="SUPFAM" id="SSF46689">
    <property type="entry name" value="Homeodomain-like"/>
    <property type="match status" value="1"/>
</dbReference>
<feature type="DNA-binding region" description="Homeobox" evidence="6">
    <location>
        <begin position="46"/>
        <end position="105"/>
    </location>
</feature>
<keyword evidence="5 6" id="KW-0539">Nucleus</keyword>
<comment type="subcellular location">
    <subcellularLocation>
        <location evidence="1 6 7">Nucleus</location>
    </subcellularLocation>
</comment>
<dbReference type="GO" id="GO:0005634">
    <property type="term" value="C:nucleus"/>
    <property type="evidence" value="ECO:0007669"/>
    <property type="project" value="UniProtKB-SubCell"/>
</dbReference>
<evidence type="ECO:0000259" key="9">
    <source>
        <dbReference type="PROSITE" id="PS50071"/>
    </source>
</evidence>
<dbReference type="InterPro" id="IPR017970">
    <property type="entry name" value="Homeobox_CS"/>
</dbReference>
<keyword evidence="3 6" id="KW-0238">DNA-binding</keyword>
<name>A0A4W6DNL9_LATCA</name>
<dbReference type="GO" id="GO:0003406">
    <property type="term" value="P:retinal pigment epithelium development"/>
    <property type="evidence" value="ECO:0007669"/>
    <property type="project" value="UniProtKB-ARBA"/>
</dbReference>